<feature type="transmembrane region" description="Helical" evidence="5">
    <location>
        <begin position="64"/>
        <end position="85"/>
    </location>
</feature>
<dbReference type="STRING" id="645991.Sgly_3286"/>
<dbReference type="eggNOG" id="COG1971">
    <property type="taxonomic scope" value="Bacteria"/>
</dbReference>
<reference evidence="6 7" key="1">
    <citation type="journal article" date="2011" name="Stand. Genomic Sci.">
        <title>Complete genome sequence of Syntrophobotulus glycolicus type strain (FlGlyR).</title>
        <authorList>
            <person name="Han C."/>
            <person name="Mwirichia R."/>
            <person name="Chertkov O."/>
            <person name="Held B."/>
            <person name="Lapidus A."/>
            <person name="Nolan M."/>
            <person name="Lucas S."/>
            <person name="Hammon N."/>
            <person name="Deshpande S."/>
            <person name="Cheng J.F."/>
            <person name="Tapia R."/>
            <person name="Goodwin L."/>
            <person name="Pitluck S."/>
            <person name="Huntemann M."/>
            <person name="Liolios K."/>
            <person name="Ivanova N."/>
            <person name="Pagani I."/>
            <person name="Mavromatis K."/>
            <person name="Ovchinikova G."/>
            <person name="Pati A."/>
            <person name="Chen A."/>
            <person name="Palaniappan K."/>
            <person name="Land M."/>
            <person name="Hauser L."/>
            <person name="Brambilla E.M."/>
            <person name="Rohde M."/>
            <person name="Spring S."/>
            <person name="Sikorski J."/>
            <person name="Goker M."/>
            <person name="Woyke T."/>
            <person name="Bristow J."/>
            <person name="Eisen J.A."/>
            <person name="Markowitz V."/>
            <person name="Hugenholtz P."/>
            <person name="Kyrpides N.C."/>
            <person name="Klenk H.P."/>
            <person name="Detter J.C."/>
        </authorList>
    </citation>
    <scope>NUCLEOTIDE SEQUENCE [LARGE SCALE GENOMIC DNA]</scope>
    <source>
        <strain evidence="7">DSM 8271 / FlGlyR</strain>
    </source>
</reference>
<feature type="transmembrane region" description="Helical" evidence="5">
    <location>
        <begin position="105"/>
        <end position="124"/>
    </location>
</feature>
<dbReference type="Proteomes" id="UP000007488">
    <property type="component" value="Chromosome"/>
</dbReference>
<feature type="transmembrane region" description="Helical" evidence="5">
    <location>
        <begin position="130"/>
        <end position="153"/>
    </location>
</feature>
<feature type="transmembrane region" description="Helical" evidence="5">
    <location>
        <begin position="6"/>
        <end position="27"/>
    </location>
</feature>
<name>F0T2C1_SYNGF</name>
<dbReference type="KEGG" id="sgy:Sgly_3286"/>
<dbReference type="Pfam" id="PF02659">
    <property type="entry name" value="Mntp"/>
    <property type="match status" value="1"/>
</dbReference>
<keyword evidence="7" id="KW-1185">Reference proteome</keyword>
<reference evidence="7" key="2">
    <citation type="submission" date="2011-02" db="EMBL/GenBank/DDBJ databases">
        <title>The complete genome of Syntrophobotulus glycolicus DSM 8271.</title>
        <authorList>
            <person name="Lucas S."/>
            <person name="Copeland A."/>
            <person name="Lapidus A."/>
            <person name="Bruce D."/>
            <person name="Goodwin L."/>
            <person name="Pitluck S."/>
            <person name="Kyrpides N."/>
            <person name="Mavromatis K."/>
            <person name="Pagani I."/>
            <person name="Ivanova N."/>
            <person name="Mikhailova N."/>
            <person name="Chertkov O."/>
            <person name="Held B."/>
            <person name="Detter J.C."/>
            <person name="Tapia R."/>
            <person name="Han C."/>
            <person name="Land M."/>
            <person name="Hauser L."/>
            <person name="Markowitz V."/>
            <person name="Cheng J.-F."/>
            <person name="Hugenholtz P."/>
            <person name="Woyke T."/>
            <person name="Wu D."/>
            <person name="Spring S."/>
            <person name="Schroeder M."/>
            <person name="Brambilla E."/>
            <person name="Klenk H.-P."/>
            <person name="Eisen J.A."/>
        </authorList>
    </citation>
    <scope>NUCLEOTIDE SEQUENCE [LARGE SCALE GENOMIC DNA]</scope>
    <source>
        <strain evidence="7">DSM 8271 / FlGlyR</strain>
    </source>
</reference>
<dbReference type="HOGENOM" id="CLU_096410_1_1_9"/>
<dbReference type="EMBL" id="CP002547">
    <property type="protein sequence ID" value="ADY57549.1"/>
    <property type="molecule type" value="Genomic_DNA"/>
</dbReference>
<evidence type="ECO:0000256" key="3">
    <source>
        <dbReference type="ARBA" id="ARBA00022989"/>
    </source>
</evidence>
<dbReference type="AlphaFoldDB" id="F0T2C1"/>
<keyword evidence="4 5" id="KW-0472">Membrane</keyword>
<dbReference type="RefSeq" id="WP_013626274.1">
    <property type="nucleotide sequence ID" value="NC_015172.1"/>
</dbReference>
<organism evidence="6 7">
    <name type="scientific">Syntrophobotulus glycolicus (strain DSM 8271 / FlGlyR)</name>
    <dbReference type="NCBI Taxonomy" id="645991"/>
    <lineage>
        <taxon>Bacteria</taxon>
        <taxon>Bacillati</taxon>
        <taxon>Bacillota</taxon>
        <taxon>Clostridia</taxon>
        <taxon>Eubacteriales</taxon>
        <taxon>Desulfitobacteriaceae</taxon>
        <taxon>Syntrophobotulus</taxon>
    </lineage>
</organism>
<evidence type="ECO:0000256" key="5">
    <source>
        <dbReference type="SAM" id="Phobius"/>
    </source>
</evidence>
<feature type="transmembrane region" description="Helical" evidence="5">
    <location>
        <begin position="165"/>
        <end position="188"/>
    </location>
</feature>
<accession>F0T2C1</accession>
<keyword evidence="2 5" id="KW-0812">Transmembrane</keyword>
<dbReference type="InterPro" id="IPR003810">
    <property type="entry name" value="Mntp/YtaF"/>
</dbReference>
<feature type="transmembrane region" description="Helical" evidence="5">
    <location>
        <begin position="34"/>
        <end position="52"/>
    </location>
</feature>
<dbReference type="PANTHER" id="PTHR35529:SF1">
    <property type="entry name" value="MANGANESE EFFLUX PUMP MNTP-RELATED"/>
    <property type="match status" value="1"/>
</dbReference>
<evidence type="ECO:0000256" key="4">
    <source>
        <dbReference type="ARBA" id="ARBA00023136"/>
    </source>
</evidence>
<evidence type="ECO:0000256" key="1">
    <source>
        <dbReference type="ARBA" id="ARBA00022475"/>
    </source>
</evidence>
<proteinExistence type="predicted"/>
<evidence type="ECO:0000313" key="6">
    <source>
        <dbReference type="EMBL" id="ADY57549.1"/>
    </source>
</evidence>
<keyword evidence="3 5" id="KW-1133">Transmembrane helix</keyword>
<sequence length="189" mass="19727">MSGTLWVIAVAVGLGMDAFSFALALGLTGIRKAFVWRMVLTIALFHVFMPWAGFCLGSMAGDLFGIVASVFGAILVVALGLKMIYNVLKGNGDSIQVAGLQSWRLYVLAFSVSLDAWSMGFSLGTMVNDILRAIIIIGLTAGIMTGGGILLGNKLGTGLGSNAQVLGGCILLGIGIKMCFTAIFYIHLG</sequence>
<evidence type="ECO:0000313" key="7">
    <source>
        <dbReference type="Proteomes" id="UP000007488"/>
    </source>
</evidence>
<dbReference type="PANTHER" id="PTHR35529">
    <property type="entry name" value="MANGANESE EFFLUX PUMP MNTP-RELATED"/>
    <property type="match status" value="1"/>
</dbReference>
<gene>
    <name evidence="6" type="ordered locus">Sgly_3286</name>
</gene>
<keyword evidence="1" id="KW-1003">Cell membrane</keyword>
<protein>
    <submittedName>
        <fullName evidence="6">UPF0059 membrane protein yebN</fullName>
    </submittedName>
</protein>
<evidence type="ECO:0000256" key="2">
    <source>
        <dbReference type="ARBA" id="ARBA00022692"/>
    </source>
</evidence>